<evidence type="ECO:0000313" key="2">
    <source>
        <dbReference type="Proteomes" id="UP001302321"/>
    </source>
</evidence>
<dbReference type="Proteomes" id="UP001302321">
    <property type="component" value="Unassembled WGS sequence"/>
</dbReference>
<name>A0AAN6W3G9_9PEZI</name>
<reference evidence="1" key="1">
    <citation type="journal article" date="2023" name="Mol. Phylogenet. Evol.">
        <title>Genome-scale phylogeny and comparative genomics of the fungal order Sordariales.</title>
        <authorList>
            <person name="Hensen N."/>
            <person name="Bonometti L."/>
            <person name="Westerberg I."/>
            <person name="Brannstrom I.O."/>
            <person name="Guillou S."/>
            <person name="Cros-Aarteil S."/>
            <person name="Calhoun S."/>
            <person name="Haridas S."/>
            <person name="Kuo A."/>
            <person name="Mondo S."/>
            <person name="Pangilinan J."/>
            <person name="Riley R."/>
            <person name="LaButti K."/>
            <person name="Andreopoulos B."/>
            <person name="Lipzen A."/>
            <person name="Chen C."/>
            <person name="Yan M."/>
            <person name="Daum C."/>
            <person name="Ng V."/>
            <person name="Clum A."/>
            <person name="Steindorff A."/>
            <person name="Ohm R.A."/>
            <person name="Martin F."/>
            <person name="Silar P."/>
            <person name="Natvig D.O."/>
            <person name="Lalanne C."/>
            <person name="Gautier V."/>
            <person name="Ament-Velasquez S.L."/>
            <person name="Kruys A."/>
            <person name="Hutchinson M.I."/>
            <person name="Powell A.J."/>
            <person name="Barry K."/>
            <person name="Miller A.N."/>
            <person name="Grigoriev I.V."/>
            <person name="Debuchy R."/>
            <person name="Gladieux P."/>
            <person name="Hiltunen Thoren M."/>
            <person name="Johannesson H."/>
        </authorList>
    </citation>
    <scope>NUCLEOTIDE SEQUENCE</scope>
    <source>
        <strain evidence="1">CBS 892.96</strain>
    </source>
</reference>
<accession>A0AAN6W3G9</accession>
<gene>
    <name evidence="1" type="ORF">QBC36DRAFT_44734</name>
</gene>
<reference evidence="1" key="2">
    <citation type="submission" date="2023-05" db="EMBL/GenBank/DDBJ databases">
        <authorList>
            <consortium name="Lawrence Berkeley National Laboratory"/>
            <person name="Steindorff A."/>
            <person name="Hensen N."/>
            <person name="Bonometti L."/>
            <person name="Westerberg I."/>
            <person name="Brannstrom I.O."/>
            <person name="Guillou S."/>
            <person name="Cros-Aarteil S."/>
            <person name="Calhoun S."/>
            <person name="Haridas S."/>
            <person name="Kuo A."/>
            <person name="Mondo S."/>
            <person name="Pangilinan J."/>
            <person name="Riley R."/>
            <person name="Labutti K."/>
            <person name="Andreopoulos B."/>
            <person name="Lipzen A."/>
            <person name="Chen C."/>
            <person name="Yanf M."/>
            <person name="Daum C."/>
            <person name="Ng V."/>
            <person name="Clum A."/>
            <person name="Ohm R."/>
            <person name="Martin F."/>
            <person name="Silar P."/>
            <person name="Natvig D."/>
            <person name="Lalanne C."/>
            <person name="Gautier V."/>
            <person name="Ament-Velasquez S.L."/>
            <person name="Kruys A."/>
            <person name="Hutchinson M.I."/>
            <person name="Powell A.J."/>
            <person name="Barry K."/>
            <person name="Miller A.N."/>
            <person name="Grigoriev I.V."/>
            <person name="Debuchy R."/>
            <person name="Gladieux P."/>
            <person name="Thoren M.H."/>
            <person name="Johannesson H."/>
        </authorList>
    </citation>
    <scope>NUCLEOTIDE SEQUENCE</scope>
    <source>
        <strain evidence="1">CBS 892.96</strain>
    </source>
</reference>
<organism evidence="1 2">
    <name type="scientific">Triangularia setosa</name>
    <dbReference type="NCBI Taxonomy" id="2587417"/>
    <lineage>
        <taxon>Eukaryota</taxon>
        <taxon>Fungi</taxon>
        <taxon>Dikarya</taxon>
        <taxon>Ascomycota</taxon>
        <taxon>Pezizomycotina</taxon>
        <taxon>Sordariomycetes</taxon>
        <taxon>Sordariomycetidae</taxon>
        <taxon>Sordariales</taxon>
        <taxon>Podosporaceae</taxon>
        <taxon>Triangularia</taxon>
    </lineage>
</organism>
<sequence>MADDKSRWCSSTVRRPWRRIVEVSCIGSFTCYLSPRRHPHVSCLSGVAAAQGGLCSWTDACSVLVMDVARRRTGKSSGQVGKPGSRALFKESWSGSEEDGVTRTCTLTCSRMPSFAASRSHPPSTIHHPPFTIQHSPFTIHHSPFTIHHSPFTIHHSPFTIHRTEP</sequence>
<keyword evidence="2" id="KW-1185">Reference proteome</keyword>
<protein>
    <submittedName>
        <fullName evidence="1">Uncharacterized protein</fullName>
    </submittedName>
</protein>
<comment type="caution">
    <text evidence="1">The sequence shown here is derived from an EMBL/GenBank/DDBJ whole genome shotgun (WGS) entry which is preliminary data.</text>
</comment>
<evidence type="ECO:0000313" key="1">
    <source>
        <dbReference type="EMBL" id="KAK4174238.1"/>
    </source>
</evidence>
<proteinExistence type="predicted"/>
<dbReference type="AlphaFoldDB" id="A0AAN6W3G9"/>
<dbReference type="EMBL" id="MU866293">
    <property type="protein sequence ID" value="KAK4174238.1"/>
    <property type="molecule type" value="Genomic_DNA"/>
</dbReference>